<dbReference type="PROSITE" id="PS50015">
    <property type="entry name" value="SAP_B"/>
    <property type="match status" value="2"/>
</dbReference>
<feature type="non-terminal residue" evidence="4">
    <location>
        <position position="1"/>
    </location>
</feature>
<dbReference type="Proteomes" id="UP001164746">
    <property type="component" value="Chromosome 2"/>
</dbReference>
<gene>
    <name evidence="4" type="ORF">MAR_029793</name>
</gene>
<feature type="domain" description="Saposin B-type" evidence="3">
    <location>
        <begin position="13"/>
        <end position="54"/>
    </location>
</feature>
<protein>
    <recommendedName>
        <fullName evidence="3">Saposin B-type domain-containing protein</fullName>
    </recommendedName>
</protein>
<proteinExistence type="predicted"/>
<keyword evidence="2" id="KW-0325">Glycoprotein</keyword>
<dbReference type="PANTHER" id="PTHR11480">
    <property type="entry name" value="SAPOSIN-RELATED"/>
    <property type="match status" value="1"/>
</dbReference>
<dbReference type="InterPro" id="IPR008373">
    <property type="entry name" value="Saposin"/>
</dbReference>
<dbReference type="PRINTS" id="PR01797">
    <property type="entry name" value="SAPOSIN"/>
</dbReference>
<evidence type="ECO:0000259" key="3">
    <source>
        <dbReference type="PROSITE" id="PS50015"/>
    </source>
</evidence>
<dbReference type="InterPro" id="IPR008139">
    <property type="entry name" value="SaposinB_dom"/>
</dbReference>
<dbReference type="Pfam" id="PF05184">
    <property type="entry name" value="SapB_1"/>
    <property type="match status" value="2"/>
</dbReference>
<feature type="domain" description="Saposin B-type" evidence="3">
    <location>
        <begin position="162"/>
        <end position="203"/>
    </location>
</feature>
<evidence type="ECO:0000313" key="4">
    <source>
        <dbReference type="EMBL" id="WAQ97103.1"/>
    </source>
</evidence>
<name>A0ABY7DJP5_MYAAR</name>
<dbReference type="Gene3D" id="1.10.225.10">
    <property type="entry name" value="Saposin-like"/>
    <property type="match status" value="3"/>
</dbReference>
<evidence type="ECO:0000313" key="5">
    <source>
        <dbReference type="Proteomes" id="UP001164746"/>
    </source>
</evidence>
<dbReference type="EMBL" id="CP111013">
    <property type="protein sequence ID" value="WAQ97103.1"/>
    <property type="molecule type" value="Genomic_DNA"/>
</dbReference>
<keyword evidence="5" id="KW-1185">Reference proteome</keyword>
<organism evidence="4 5">
    <name type="scientific">Mya arenaria</name>
    <name type="common">Soft-shell clam</name>
    <dbReference type="NCBI Taxonomy" id="6604"/>
    <lineage>
        <taxon>Eukaryota</taxon>
        <taxon>Metazoa</taxon>
        <taxon>Spiralia</taxon>
        <taxon>Lophotrochozoa</taxon>
        <taxon>Mollusca</taxon>
        <taxon>Bivalvia</taxon>
        <taxon>Autobranchia</taxon>
        <taxon>Heteroconchia</taxon>
        <taxon>Euheterodonta</taxon>
        <taxon>Imparidentia</taxon>
        <taxon>Neoheterodontei</taxon>
        <taxon>Myida</taxon>
        <taxon>Myoidea</taxon>
        <taxon>Myidae</taxon>
        <taxon>Mya</taxon>
    </lineage>
</organism>
<evidence type="ECO:0000256" key="2">
    <source>
        <dbReference type="ARBA" id="ARBA00023180"/>
    </source>
</evidence>
<evidence type="ECO:0000256" key="1">
    <source>
        <dbReference type="ARBA" id="ARBA00023157"/>
    </source>
</evidence>
<accession>A0ABY7DJP5</accession>
<reference evidence="4" key="1">
    <citation type="submission" date="2022-11" db="EMBL/GenBank/DDBJ databases">
        <title>Centuries of genome instability and evolution in soft-shell clam transmissible cancer (bioRxiv).</title>
        <authorList>
            <person name="Hart S.F.M."/>
            <person name="Yonemitsu M.A."/>
            <person name="Giersch R.M."/>
            <person name="Beal B.F."/>
            <person name="Arriagada G."/>
            <person name="Davis B.W."/>
            <person name="Ostrander E.A."/>
            <person name="Goff S.P."/>
            <person name="Metzger M.J."/>
        </authorList>
    </citation>
    <scope>NUCLEOTIDE SEQUENCE</scope>
    <source>
        <strain evidence="4">MELC-2E11</strain>
        <tissue evidence="4">Siphon/mantle</tissue>
    </source>
</reference>
<keyword evidence="1" id="KW-1015">Disulfide bond</keyword>
<dbReference type="InterPro" id="IPR007856">
    <property type="entry name" value="SapB_1"/>
</dbReference>
<dbReference type="InterPro" id="IPR051428">
    <property type="entry name" value="Sphingo_Act-Surfact_Prot"/>
</dbReference>
<dbReference type="SUPFAM" id="SSF47862">
    <property type="entry name" value="Saposin"/>
    <property type="match status" value="3"/>
</dbReference>
<sequence>MNANIPNLSKNVGDIKCDICERLVQELEKLIGANATDEKINATIYGLCDQLPGAAASFNKDLICKDSITIAKYLLAFYGDLTNILSVSTYCTNDPIPKASSVRISNAVDVKCDICEFVINEFDKVLADNGTDIKINATIFAACDKLDGAAAIFVISGPPPSNDLKCELCEMIVLKVDNFVGQNASDEKINQTVYKVCQELSGTMQTF</sequence>
<dbReference type="InterPro" id="IPR011001">
    <property type="entry name" value="Saposin-like"/>
</dbReference>